<keyword evidence="6 7" id="KW-0057">Aromatic amino acid biosynthesis</keyword>
<dbReference type="InterPro" id="IPR031322">
    <property type="entry name" value="Shikimate/glucono_kinase"/>
</dbReference>
<comment type="catalytic activity">
    <reaction evidence="7">
        <text>shikimate + ATP = 3-phosphoshikimate + ADP + H(+)</text>
        <dbReference type="Rhea" id="RHEA:13121"/>
        <dbReference type="ChEBI" id="CHEBI:15378"/>
        <dbReference type="ChEBI" id="CHEBI:30616"/>
        <dbReference type="ChEBI" id="CHEBI:36208"/>
        <dbReference type="ChEBI" id="CHEBI:145989"/>
        <dbReference type="ChEBI" id="CHEBI:456216"/>
        <dbReference type="EC" id="2.7.1.71"/>
    </reaction>
</comment>
<comment type="subunit">
    <text evidence="7">Monomer.</text>
</comment>
<name>A0A9D2SRG2_9FIRM</name>
<sequence length="196" mass="21763">MNEKTEVTGRTLEAVFLTGFMGSGKSTVGRRLARFLSLPFTDTDVRIEKQQGKSISDIFAQDGEEAFRRLETETLRDIGKEELCQVVSTGGGLPMREENRRIMKEAGLVVFLRVRPETVYGRLQGDTTRPLLQRSDPQAEIRRLLAERNPLYEAGADLIVDVDGRTPQELAEQIGAACLTAEREGRTRSSACGTQS</sequence>
<dbReference type="Pfam" id="PF01202">
    <property type="entry name" value="SKI"/>
    <property type="match status" value="1"/>
</dbReference>
<dbReference type="PANTHER" id="PTHR21087">
    <property type="entry name" value="SHIKIMATE KINASE"/>
    <property type="match status" value="1"/>
</dbReference>
<dbReference type="GO" id="GO:0009073">
    <property type="term" value="P:aromatic amino acid family biosynthetic process"/>
    <property type="evidence" value="ECO:0007669"/>
    <property type="project" value="UniProtKB-KW"/>
</dbReference>
<comment type="cofactor">
    <cofactor evidence="7">
        <name>Mg(2+)</name>
        <dbReference type="ChEBI" id="CHEBI:18420"/>
    </cofactor>
    <text evidence="7">Binds 1 Mg(2+) ion per subunit.</text>
</comment>
<dbReference type="HAMAP" id="MF_00109">
    <property type="entry name" value="Shikimate_kinase"/>
    <property type="match status" value="1"/>
</dbReference>
<keyword evidence="4 7" id="KW-0418">Kinase</keyword>
<feature type="binding site" evidence="7">
    <location>
        <position position="68"/>
    </location>
    <ligand>
        <name>substrate</name>
    </ligand>
</feature>
<comment type="pathway">
    <text evidence="7">Metabolic intermediate biosynthesis; chorismate biosynthesis; chorismate from D-erythrose 4-phosphate and phosphoenolpyruvate: step 5/7.</text>
</comment>
<keyword evidence="3 7" id="KW-0547">Nucleotide-binding</keyword>
<protein>
    <recommendedName>
        <fullName evidence="7">Shikimate kinase</fullName>
        <shortName evidence="7">SK</shortName>
        <ecNumber evidence="7">2.7.1.71</ecNumber>
    </recommendedName>
</protein>
<evidence type="ECO:0000313" key="8">
    <source>
        <dbReference type="EMBL" id="HJC24675.1"/>
    </source>
</evidence>
<feature type="binding site" evidence="7">
    <location>
        <begin position="22"/>
        <end position="27"/>
    </location>
    <ligand>
        <name>ATP</name>
        <dbReference type="ChEBI" id="CHEBI:30616"/>
    </ligand>
</feature>
<dbReference type="Proteomes" id="UP000823891">
    <property type="component" value="Unassembled WGS sequence"/>
</dbReference>
<evidence type="ECO:0000256" key="4">
    <source>
        <dbReference type="ARBA" id="ARBA00022777"/>
    </source>
</evidence>
<organism evidence="8 9">
    <name type="scientific">Candidatus Eisenbergiella merdavium</name>
    <dbReference type="NCBI Taxonomy" id="2838551"/>
    <lineage>
        <taxon>Bacteria</taxon>
        <taxon>Bacillati</taxon>
        <taxon>Bacillota</taxon>
        <taxon>Clostridia</taxon>
        <taxon>Lachnospirales</taxon>
        <taxon>Lachnospiraceae</taxon>
        <taxon>Eisenbergiella</taxon>
    </lineage>
</organism>
<reference evidence="8" key="2">
    <citation type="submission" date="2021-04" db="EMBL/GenBank/DDBJ databases">
        <authorList>
            <person name="Gilroy R."/>
        </authorList>
    </citation>
    <scope>NUCLEOTIDE SEQUENCE</scope>
    <source>
        <strain evidence="8">USAMLcec2-132</strain>
    </source>
</reference>
<feature type="binding site" evidence="7">
    <location>
        <position position="26"/>
    </location>
    <ligand>
        <name>Mg(2+)</name>
        <dbReference type="ChEBI" id="CHEBI:18420"/>
    </ligand>
</feature>
<dbReference type="PRINTS" id="PR01100">
    <property type="entry name" value="SHIKIMTKNASE"/>
</dbReference>
<feature type="binding site" evidence="7">
    <location>
        <position position="165"/>
    </location>
    <ligand>
        <name>ATP</name>
        <dbReference type="ChEBI" id="CHEBI:30616"/>
    </ligand>
</feature>
<evidence type="ECO:0000256" key="5">
    <source>
        <dbReference type="ARBA" id="ARBA00022840"/>
    </source>
</evidence>
<feature type="binding site" evidence="7">
    <location>
        <position position="148"/>
    </location>
    <ligand>
        <name>substrate</name>
    </ligand>
</feature>
<dbReference type="Gene3D" id="3.40.50.300">
    <property type="entry name" value="P-loop containing nucleotide triphosphate hydrolases"/>
    <property type="match status" value="1"/>
</dbReference>
<evidence type="ECO:0000256" key="3">
    <source>
        <dbReference type="ARBA" id="ARBA00022741"/>
    </source>
</evidence>
<keyword evidence="1 7" id="KW-0028">Amino-acid biosynthesis</keyword>
<evidence type="ECO:0000256" key="1">
    <source>
        <dbReference type="ARBA" id="ARBA00022605"/>
    </source>
</evidence>
<comment type="similarity">
    <text evidence="7">Belongs to the shikimate kinase family.</text>
</comment>
<dbReference type="InterPro" id="IPR027417">
    <property type="entry name" value="P-loop_NTPase"/>
</dbReference>
<dbReference type="GO" id="GO:0005524">
    <property type="term" value="F:ATP binding"/>
    <property type="evidence" value="ECO:0007669"/>
    <property type="project" value="UniProtKB-UniRule"/>
</dbReference>
<dbReference type="EMBL" id="DWWS01000046">
    <property type="protein sequence ID" value="HJC24675.1"/>
    <property type="molecule type" value="Genomic_DNA"/>
</dbReference>
<keyword evidence="7" id="KW-0479">Metal-binding</keyword>
<proteinExistence type="inferred from homology"/>
<keyword evidence="7" id="KW-0460">Magnesium</keyword>
<dbReference type="GO" id="GO:0000287">
    <property type="term" value="F:magnesium ion binding"/>
    <property type="evidence" value="ECO:0007669"/>
    <property type="project" value="UniProtKB-UniRule"/>
</dbReference>
<gene>
    <name evidence="7" type="primary">aroK</name>
    <name evidence="8" type="ORF">H9761_13375</name>
</gene>
<dbReference type="CDD" id="cd00464">
    <property type="entry name" value="SK"/>
    <property type="match status" value="1"/>
</dbReference>
<evidence type="ECO:0000256" key="2">
    <source>
        <dbReference type="ARBA" id="ARBA00022679"/>
    </source>
</evidence>
<evidence type="ECO:0000313" key="9">
    <source>
        <dbReference type="Proteomes" id="UP000823891"/>
    </source>
</evidence>
<feature type="binding site" evidence="7">
    <location>
        <position position="129"/>
    </location>
    <ligand>
        <name>ATP</name>
        <dbReference type="ChEBI" id="CHEBI:30616"/>
    </ligand>
</feature>
<reference evidence="8" key="1">
    <citation type="journal article" date="2021" name="PeerJ">
        <title>Extensive microbial diversity within the chicken gut microbiome revealed by metagenomics and culture.</title>
        <authorList>
            <person name="Gilroy R."/>
            <person name="Ravi A."/>
            <person name="Getino M."/>
            <person name="Pursley I."/>
            <person name="Horton D.L."/>
            <person name="Alikhan N.F."/>
            <person name="Baker D."/>
            <person name="Gharbi K."/>
            <person name="Hall N."/>
            <person name="Watson M."/>
            <person name="Adriaenssens E.M."/>
            <person name="Foster-Nyarko E."/>
            <person name="Jarju S."/>
            <person name="Secka A."/>
            <person name="Antonio M."/>
            <person name="Oren A."/>
            <person name="Chaudhuri R.R."/>
            <person name="La Ragione R."/>
            <person name="Hildebrand F."/>
            <person name="Pallen M.J."/>
        </authorList>
    </citation>
    <scope>NUCLEOTIDE SEQUENCE</scope>
    <source>
        <strain evidence="8">USAMLcec2-132</strain>
    </source>
</reference>
<dbReference type="GO" id="GO:0005829">
    <property type="term" value="C:cytosol"/>
    <property type="evidence" value="ECO:0007669"/>
    <property type="project" value="TreeGrafter"/>
</dbReference>
<feature type="binding site" evidence="7">
    <location>
        <position position="91"/>
    </location>
    <ligand>
        <name>substrate</name>
    </ligand>
</feature>
<keyword evidence="7" id="KW-0963">Cytoplasm</keyword>
<evidence type="ECO:0000256" key="7">
    <source>
        <dbReference type="HAMAP-Rule" id="MF_00109"/>
    </source>
</evidence>
<comment type="subcellular location">
    <subcellularLocation>
        <location evidence="7">Cytoplasm</location>
    </subcellularLocation>
</comment>
<accession>A0A9D2SRG2</accession>
<dbReference type="AlphaFoldDB" id="A0A9D2SRG2"/>
<feature type="binding site" evidence="7">
    <location>
        <position position="44"/>
    </location>
    <ligand>
        <name>substrate</name>
    </ligand>
</feature>
<dbReference type="GO" id="GO:0008652">
    <property type="term" value="P:amino acid biosynthetic process"/>
    <property type="evidence" value="ECO:0007669"/>
    <property type="project" value="UniProtKB-KW"/>
</dbReference>
<evidence type="ECO:0000256" key="6">
    <source>
        <dbReference type="ARBA" id="ARBA00023141"/>
    </source>
</evidence>
<dbReference type="InterPro" id="IPR000623">
    <property type="entry name" value="Shikimate_kinase/TSH1"/>
</dbReference>
<comment type="caution">
    <text evidence="8">The sequence shown here is derived from an EMBL/GenBank/DDBJ whole genome shotgun (WGS) entry which is preliminary data.</text>
</comment>
<comment type="function">
    <text evidence="7">Catalyzes the specific phosphorylation of the 3-hydroxyl group of shikimic acid using ATP as a cosubstrate.</text>
</comment>
<dbReference type="EC" id="2.7.1.71" evidence="7"/>
<keyword evidence="2 7" id="KW-0808">Transferase</keyword>
<dbReference type="GO" id="GO:0004765">
    <property type="term" value="F:shikimate kinase activity"/>
    <property type="evidence" value="ECO:0007669"/>
    <property type="project" value="UniProtKB-UniRule"/>
</dbReference>
<dbReference type="GO" id="GO:0009423">
    <property type="term" value="P:chorismate biosynthetic process"/>
    <property type="evidence" value="ECO:0007669"/>
    <property type="project" value="UniProtKB-UniRule"/>
</dbReference>
<dbReference type="SUPFAM" id="SSF52540">
    <property type="entry name" value="P-loop containing nucleoside triphosphate hydrolases"/>
    <property type="match status" value="1"/>
</dbReference>
<dbReference type="PANTHER" id="PTHR21087:SF16">
    <property type="entry name" value="SHIKIMATE KINASE 1, CHLOROPLASTIC"/>
    <property type="match status" value="1"/>
</dbReference>
<keyword evidence="5 7" id="KW-0067">ATP-binding</keyword>